<evidence type="ECO:0000313" key="2">
    <source>
        <dbReference type="Proteomes" id="UP001375240"/>
    </source>
</evidence>
<gene>
    <name evidence="1" type="ORF">TWF696_000301</name>
</gene>
<dbReference type="EMBL" id="JAVHNQ010000001">
    <property type="protein sequence ID" value="KAK6359135.1"/>
    <property type="molecule type" value="Genomic_DNA"/>
</dbReference>
<protein>
    <submittedName>
        <fullName evidence="1">Uncharacterized protein</fullName>
    </submittedName>
</protein>
<comment type="caution">
    <text evidence="1">The sequence shown here is derived from an EMBL/GenBank/DDBJ whole genome shotgun (WGS) entry which is preliminary data.</text>
</comment>
<dbReference type="AlphaFoldDB" id="A0AAV9VAZ6"/>
<keyword evidence="2" id="KW-1185">Reference proteome</keyword>
<name>A0AAV9VAZ6_9PEZI</name>
<evidence type="ECO:0000313" key="1">
    <source>
        <dbReference type="EMBL" id="KAK6359135.1"/>
    </source>
</evidence>
<accession>A0AAV9VAZ6</accession>
<dbReference type="Proteomes" id="UP001375240">
    <property type="component" value="Unassembled WGS sequence"/>
</dbReference>
<reference evidence="1 2" key="1">
    <citation type="submission" date="2019-10" db="EMBL/GenBank/DDBJ databases">
        <authorList>
            <person name="Palmer J.M."/>
        </authorList>
    </citation>
    <scope>NUCLEOTIDE SEQUENCE [LARGE SCALE GENOMIC DNA]</scope>
    <source>
        <strain evidence="1 2">TWF696</strain>
    </source>
</reference>
<sequence length="609" mass="70719">MNIRQDYSYSQDYEDTPILSSFERLPGEIRNEIYAYLLHPARNTSYDRSPQNANLYGYGDLTPTDIDDDDDEDELKVYQVTAPKMERVRLHPNILLTNRRIYREAHSFLYTACGPVLAVRGIPYNTLVCTLMSRLGFRPFYTQRVLGGESELPGCVAVLEVKWDDSSRMDVDDDDVELYGEYEMYNVTDQQPDIVLIQPQIADFVRLLQILKIRDIHESEMFILNFDLVTPTNIFNEPIGDDVYVRQLHQSVFDDFSVFRGTGIVYQAHAWFQESDYAADFLTLVNQPIMWLRSEILRLAELFDSIAQQGSQLGEQDPIDEFCRWVFIGHLIRNKIEKSYPRLADFHPLVEELQPVDLLHQILQISFYNISRCLFMMVMRNSLPEALEISDPNDALRDLCEDLEEITKQVMDVESPGEETLEVPVLTRDQISMVYHLEGTICLHCHSKEAELLEEAQEFFRSSVEYADGERKEALEKLVAGIQELTLDEDGNVPMEFMELVVSTLPQGPMNINIPTEMKSFRVDYERRILKEYGYKGSLLEDRFLQDPPEEPDLMGQLQRPLGKFDLEVYHAVSWRKGKKVWLGSGTKEIFVEDDLDDLDEERHYTLLN</sequence>
<organism evidence="1 2">
    <name type="scientific">Orbilia brochopaga</name>
    <dbReference type="NCBI Taxonomy" id="3140254"/>
    <lineage>
        <taxon>Eukaryota</taxon>
        <taxon>Fungi</taxon>
        <taxon>Dikarya</taxon>
        <taxon>Ascomycota</taxon>
        <taxon>Pezizomycotina</taxon>
        <taxon>Orbiliomycetes</taxon>
        <taxon>Orbiliales</taxon>
        <taxon>Orbiliaceae</taxon>
        <taxon>Orbilia</taxon>
    </lineage>
</organism>
<proteinExistence type="predicted"/>